<dbReference type="GO" id="GO:0000145">
    <property type="term" value="C:exocyst"/>
    <property type="evidence" value="ECO:0007669"/>
    <property type="project" value="UniProtKB-UniRule"/>
</dbReference>
<evidence type="ECO:0000313" key="6">
    <source>
        <dbReference type="Proteomes" id="UP000030755"/>
    </source>
</evidence>
<dbReference type="GO" id="GO:0015031">
    <property type="term" value="P:protein transport"/>
    <property type="evidence" value="ECO:0007669"/>
    <property type="project" value="UniProtKB-KW"/>
</dbReference>
<feature type="domain" description="Exocyst complex component Sec8 N-terminal" evidence="4">
    <location>
        <begin position="6"/>
        <end position="133"/>
    </location>
</feature>
<keyword evidence="3" id="KW-0653">Protein transport</keyword>
<dbReference type="Pfam" id="PF04048">
    <property type="entry name" value="Sec8_N"/>
    <property type="match status" value="1"/>
</dbReference>
<proteinExistence type="inferred from homology"/>
<evidence type="ECO:0000256" key="1">
    <source>
        <dbReference type="ARBA" id="ARBA00022448"/>
    </source>
</evidence>
<dbReference type="STRING" id="988480.A0A075B2U4"/>
<evidence type="ECO:0000256" key="2">
    <source>
        <dbReference type="ARBA" id="ARBA00022483"/>
    </source>
</evidence>
<dbReference type="InterPro" id="IPR007191">
    <property type="entry name" value="Sec8_exocyst_N"/>
</dbReference>
<dbReference type="EMBL" id="KE560384">
    <property type="protein sequence ID" value="EPZ36928.1"/>
    <property type="molecule type" value="Genomic_DNA"/>
</dbReference>
<keyword evidence="2 3" id="KW-0268">Exocytosis</keyword>
<keyword evidence="6" id="KW-1185">Reference proteome</keyword>
<dbReference type="HOGENOM" id="CLU_344888_0_0_1"/>
<comment type="function">
    <text evidence="3">Component of the exocyst complex involved in the docking of exocytic vesicles with fusion sites on the plasma membrane.</text>
</comment>
<dbReference type="PANTHER" id="PTHR14146">
    <property type="entry name" value="EXOCYST COMPLEX COMPONENT 4"/>
    <property type="match status" value="1"/>
</dbReference>
<dbReference type="OrthoDB" id="272977at2759"/>
<evidence type="ECO:0000313" key="5">
    <source>
        <dbReference type="EMBL" id="EPZ36928.1"/>
    </source>
</evidence>
<comment type="similarity">
    <text evidence="3">Belongs to the SEC8 family.</text>
</comment>
<sequence length="820" mass="95567">MDFVDQVFSLVEKNFKPLLADNYNPIPLAIDMLLNPQQSRAREIQEMYERMEDVMDIIVNEYHFGFHNSIQSYSVRINPNHRVRLQLNQGKICLTRNSYENLYSMWQKSLQNNQILSILEKIERLNKFPDRIRNELSKRDFLVAVNLYQKGIKELNDEEYKTLDILKTLKDNMNSLGYTIFEELTTELNMSVLGEKIPECDGNVDEKCRGYLLCLLECFSILDKSNDLDRKMNDFFNVTLKNFTESMISKGFNKVGNLQSEGDESTSNLFNFFTSVFTKFQMIIQNLKIVVEFIGCKVDNPMTTISYVWINIQDQVVDDSTNVFNRLEEKIIKGNSCRTKKTFFSIKQIDFDRKSNVNKLENRIIAKFNNIPIVYSLIKKFILSIHMIIVIEDDGDDFNKLETFLDEIVLDSYCPFLTESMNHELNAILQGSDAFLVKVDSPPFFNCILPFLKIIHRLNGLICQVDVLKDSATALICNAIENLVESFIDKYKSIVSHDLTVNTEDGNEVFIVFSGNLASLYNNQDDENQFLFQNKGNRTLHKSEILTDYNKLKFIAHLYKNLNWIANQFQKCLTLASPTFLDPINSEDSINLKLPISENLQESIKRTENISSKYLCTLKFELKCHILYFCDLSFKQGSYHLDEPASEPDINIKHLIKSVENFQESIYSCLENDEIKFIHTDLDSLIATIFINNIVCIKRMNFYGVEKMMKNLNALTHSLNRFIHCPVSQIEKAKSFYSLFSLFPEEIIAFTKSNCKYFSLGDFTNMINLIYNDIVCSKENPRKREYLHLISSIQEIYRNRIYYLQTITFKKIAWDVKSSH</sequence>
<dbReference type="PANTHER" id="PTHR14146:SF0">
    <property type="entry name" value="EXOCYST COMPLEX COMPONENT 4"/>
    <property type="match status" value="1"/>
</dbReference>
<name>A0A075B2U4_ROZAC</name>
<accession>A0A075B2U4</accession>
<dbReference type="InterPro" id="IPR039682">
    <property type="entry name" value="Sec8/EXOC4"/>
</dbReference>
<organism evidence="5 6">
    <name type="scientific">Rozella allomycis (strain CSF55)</name>
    <dbReference type="NCBI Taxonomy" id="988480"/>
    <lineage>
        <taxon>Eukaryota</taxon>
        <taxon>Fungi</taxon>
        <taxon>Fungi incertae sedis</taxon>
        <taxon>Cryptomycota</taxon>
        <taxon>Cryptomycota incertae sedis</taxon>
        <taxon>Rozella</taxon>
    </lineage>
</organism>
<dbReference type="GO" id="GO:0006904">
    <property type="term" value="P:vesicle docking involved in exocytosis"/>
    <property type="evidence" value="ECO:0007669"/>
    <property type="project" value="InterPro"/>
</dbReference>
<dbReference type="GO" id="GO:0006893">
    <property type="term" value="P:Golgi to plasma membrane transport"/>
    <property type="evidence" value="ECO:0007669"/>
    <property type="project" value="TreeGrafter"/>
</dbReference>
<dbReference type="Proteomes" id="UP000030755">
    <property type="component" value="Unassembled WGS sequence"/>
</dbReference>
<dbReference type="AlphaFoldDB" id="A0A075B2U4"/>
<dbReference type="GO" id="GO:0090522">
    <property type="term" value="P:vesicle tethering involved in exocytosis"/>
    <property type="evidence" value="ECO:0007669"/>
    <property type="project" value="UniProtKB-UniRule"/>
</dbReference>
<evidence type="ECO:0000256" key="3">
    <source>
        <dbReference type="RuleBase" id="RU367079"/>
    </source>
</evidence>
<reference evidence="5 6" key="1">
    <citation type="journal article" date="2013" name="Curr. Biol.">
        <title>Shared signatures of parasitism and phylogenomics unite Cryptomycota and microsporidia.</title>
        <authorList>
            <person name="James T.Y."/>
            <person name="Pelin A."/>
            <person name="Bonen L."/>
            <person name="Ahrendt S."/>
            <person name="Sain D."/>
            <person name="Corradi N."/>
            <person name="Stajich J.E."/>
        </authorList>
    </citation>
    <scope>NUCLEOTIDE SEQUENCE [LARGE SCALE GENOMIC DNA]</scope>
    <source>
        <strain evidence="5 6">CSF55</strain>
    </source>
</reference>
<gene>
    <name evidence="5" type="ORF">O9G_001373</name>
</gene>
<evidence type="ECO:0000259" key="4">
    <source>
        <dbReference type="Pfam" id="PF04048"/>
    </source>
</evidence>
<protein>
    <recommendedName>
        <fullName evidence="3">Exocyst complex component Sec8</fullName>
    </recommendedName>
</protein>
<dbReference type="GO" id="GO:0006612">
    <property type="term" value="P:protein targeting to membrane"/>
    <property type="evidence" value="ECO:0007669"/>
    <property type="project" value="UniProtKB-UniRule"/>
</dbReference>
<keyword evidence="1 3" id="KW-0813">Transport</keyword>